<dbReference type="AlphaFoldDB" id="A0A917DQJ0"/>
<accession>A0A917DQJ0</accession>
<proteinExistence type="predicted"/>
<dbReference type="Gene3D" id="3.20.170.20">
    <property type="entry name" value="Protein of unknown function DUF952"/>
    <property type="match status" value="1"/>
</dbReference>
<dbReference type="SUPFAM" id="SSF56399">
    <property type="entry name" value="ADP-ribosylation"/>
    <property type="match status" value="1"/>
</dbReference>
<evidence type="ECO:0000313" key="1">
    <source>
        <dbReference type="EMBL" id="GGD59679.1"/>
    </source>
</evidence>
<protein>
    <recommendedName>
        <fullName evidence="3">DUF952 domain-containing protein</fullName>
    </recommendedName>
</protein>
<reference evidence="1" key="1">
    <citation type="journal article" date="2014" name="Int. J. Syst. Evol. Microbiol.">
        <title>Complete genome sequence of Corynebacterium casei LMG S-19264T (=DSM 44701T), isolated from a smear-ripened cheese.</title>
        <authorList>
            <consortium name="US DOE Joint Genome Institute (JGI-PGF)"/>
            <person name="Walter F."/>
            <person name="Albersmeier A."/>
            <person name="Kalinowski J."/>
            <person name="Ruckert C."/>
        </authorList>
    </citation>
    <scope>NUCLEOTIDE SEQUENCE</scope>
    <source>
        <strain evidence="1">CGMCC 1.15958</strain>
    </source>
</reference>
<evidence type="ECO:0000313" key="2">
    <source>
        <dbReference type="Proteomes" id="UP000609064"/>
    </source>
</evidence>
<gene>
    <name evidence="1" type="ORF">GCM10011514_24550</name>
</gene>
<organism evidence="1 2">
    <name type="scientific">Emticicia aquatilis</name>
    <dbReference type="NCBI Taxonomy" id="1537369"/>
    <lineage>
        <taxon>Bacteria</taxon>
        <taxon>Pseudomonadati</taxon>
        <taxon>Bacteroidota</taxon>
        <taxon>Cytophagia</taxon>
        <taxon>Cytophagales</taxon>
        <taxon>Leadbetterellaceae</taxon>
        <taxon>Emticicia</taxon>
    </lineage>
</organism>
<dbReference type="PANTHER" id="PTHR34129:SF1">
    <property type="entry name" value="DUF952 DOMAIN-CONTAINING PROTEIN"/>
    <property type="match status" value="1"/>
</dbReference>
<comment type="caution">
    <text evidence="1">The sequence shown here is derived from an EMBL/GenBank/DDBJ whole genome shotgun (WGS) entry which is preliminary data.</text>
</comment>
<keyword evidence="2" id="KW-1185">Reference proteome</keyword>
<dbReference type="Pfam" id="PF06108">
    <property type="entry name" value="DUF952"/>
    <property type="match status" value="1"/>
</dbReference>
<name>A0A917DQJ0_9BACT</name>
<dbReference type="Proteomes" id="UP000609064">
    <property type="component" value="Unassembled WGS sequence"/>
</dbReference>
<sequence length="98" mass="11473">MATIYHITTKDWWATFENLDYYESPTFNEETFIHLSTTEQVSGVLERYYAGQTNLLKLHVDTEKLSAALKYEQATNNEYFPHLYGRLNKSAVLVVEFI</sequence>
<evidence type="ECO:0008006" key="3">
    <source>
        <dbReference type="Google" id="ProtNLM"/>
    </source>
</evidence>
<dbReference type="PANTHER" id="PTHR34129">
    <property type="entry name" value="BLR1139 PROTEIN"/>
    <property type="match status" value="1"/>
</dbReference>
<dbReference type="RefSeq" id="WP_188766377.1">
    <property type="nucleotide sequence ID" value="NZ_BMKK01000004.1"/>
</dbReference>
<reference evidence="1" key="2">
    <citation type="submission" date="2020-09" db="EMBL/GenBank/DDBJ databases">
        <authorList>
            <person name="Sun Q."/>
            <person name="Zhou Y."/>
        </authorList>
    </citation>
    <scope>NUCLEOTIDE SEQUENCE</scope>
    <source>
        <strain evidence="1">CGMCC 1.15958</strain>
    </source>
</reference>
<dbReference type="EMBL" id="BMKK01000004">
    <property type="protein sequence ID" value="GGD59679.1"/>
    <property type="molecule type" value="Genomic_DNA"/>
</dbReference>
<dbReference type="InterPro" id="IPR009297">
    <property type="entry name" value="DUF952"/>
</dbReference>